<evidence type="ECO:0000313" key="3">
    <source>
        <dbReference type="Proteomes" id="UP000005239"/>
    </source>
</evidence>
<dbReference type="OrthoDB" id="412780at2759"/>
<feature type="region of interest" description="Disordered" evidence="1">
    <location>
        <begin position="568"/>
        <end position="594"/>
    </location>
</feature>
<evidence type="ECO:0000313" key="2">
    <source>
        <dbReference type="EnsemblMetazoa" id="PPA02097.1"/>
    </source>
</evidence>
<sequence length="659" mass="72975">MTAIPDEFLGITWAYDKQEGFDAYLASKGVPWVIRKLILVSGHIIKFEKVGGSKWSADHQMSKRSTKYEFVLGEEFQGKGFDQAEHKILIAMDGNSLVESHQRIDKPDDPAEIYTYTIEDGRLLQIVVVLLPWHSRKRDKLHCDLVWFEAKPVQLEQIQETSVDEKEKTLEALIQVMVQTGAEFNLEDDTDLMPDSHLCERILTFCIKWLASNEKFRSADHWIGRLLRYTVYHHTPDSTMSDNSRLADGQEGGSIGGFSQEAMDHLLDLLSPRPTHVTPQLTRPGFSKQAEFNTLVLNKLEEARKDPSVLEAVIELIKERNSFLVLADKNPKLLDALDTAKAIEGASGTSPSPILQAMMIAQTLSQVQSQSNDRKRRALSPSSSAGQPFRYRAPAFPQAAGALFPRLPSLAPHFAQFGPSTGYGPASGHQGSMFPFTARNSSTCHQCGQSGHFRATCPQLAGRSARRESEFVRNELRRLLSSGAIERAARPRVISPLSVAHANTQEELESAVRVVRSDLERAGVSTAEEKCNWKPAQRGTWLASLVLGDRASLLSRALLHTVAVNQKSSLSPSTPIPLSPSERGSHREAPLQSTPSEILRCGEIELYSDLYSLCSRVGISKFTPHQLRGGGAMESIRRGASVDQVQRRVETQGGSLPLP</sequence>
<protein>
    <submittedName>
        <fullName evidence="2">CCHC-type domain-containing protein</fullName>
    </submittedName>
</protein>
<dbReference type="AlphaFoldDB" id="A0A2A6CYM7"/>
<dbReference type="Proteomes" id="UP000005239">
    <property type="component" value="Unassembled WGS sequence"/>
</dbReference>
<accession>A0A2A6CYM7</accession>
<dbReference type="InterPro" id="IPR036875">
    <property type="entry name" value="Znf_CCHC_sf"/>
</dbReference>
<reference evidence="3" key="1">
    <citation type="journal article" date="2008" name="Nat. Genet.">
        <title>The Pristionchus pacificus genome provides a unique perspective on nematode lifestyle and parasitism.</title>
        <authorList>
            <person name="Dieterich C."/>
            <person name="Clifton S.W."/>
            <person name="Schuster L.N."/>
            <person name="Chinwalla A."/>
            <person name="Delehaunty K."/>
            <person name="Dinkelacker I."/>
            <person name="Fulton L."/>
            <person name="Fulton R."/>
            <person name="Godfrey J."/>
            <person name="Minx P."/>
            <person name="Mitreva M."/>
            <person name="Roeseler W."/>
            <person name="Tian H."/>
            <person name="Witte H."/>
            <person name="Yang S.P."/>
            <person name="Wilson R.K."/>
            <person name="Sommer R.J."/>
        </authorList>
    </citation>
    <scope>NUCLEOTIDE SEQUENCE [LARGE SCALE GENOMIC DNA]</scope>
    <source>
        <strain evidence="3">PS312</strain>
    </source>
</reference>
<dbReference type="EnsemblMetazoa" id="PPA02097.1">
    <property type="protein sequence ID" value="PPA02097.1"/>
    <property type="gene ID" value="WBGene00091651"/>
</dbReference>
<dbReference type="GO" id="GO:0003676">
    <property type="term" value="F:nucleic acid binding"/>
    <property type="evidence" value="ECO:0007669"/>
    <property type="project" value="InterPro"/>
</dbReference>
<dbReference type="PROSITE" id="PS50158">
    <property type="entry name" value="ZF_CCHC"/>
    <property type="match status" value="1"/>
</dbReference>
<dbReference type="SUPFAM" id="SSF57756">
    <property type="entry name" value="Retrovirus zinc finger-like domains"/>
    <property type="match status" value="1"/>
</dbReference>
<feature type="region of interest" description="Disordered" evidence="1">
    <location>
        <begin position="367"/>
        <end position="390"/>
    </location>
</feature>
<dbReference type="Gene3D" id="2.40.128.20">
    <property type="match status" value="1"/>
</dbReference>
<dbReference type="SUPFAM" id="SSF50814">
    <property type="entry name" value="Lipocalins"/>
    <property type="match status" value="1"/>
</dbReference>
<dbReference type="Gene3D" id="4.10.60.10">
    <property type="entry name" value="Zinc finger, CCHC-type"/>
    <property type="match status" value="1"/>
</dbReference>
<keyword evidence="3" id="KW-1185">Reference proteome</keyword>
<accession>A0A8R1U4R4</accession>
<evidence type="ECO:0000256" key="1">
    <source>
        <dbReference type="SAM" id="MobiDB-lite"/>
    </source>
</evidence>
<dbReference type="GO" id="GO:0019899">
    <property type="term" value="F:enzyme binding"/>
    <property type="evidence" value="ECO:0007669"/>
    <property type="project" value="UniProtKB-ARBA"/>
</dbReference>
<organism evidence="2 3">
    <name type="scientific">Pristionchus pacificus</name>
    <name type="common">Parasitic nematode worm</name>
    <dbReference type="NCBI Taxonomy" id="54126"/>
    <lineage>
        <taxon>Eukaryota</taxon>
        <taxon>Metazoa</taxon>
        <taxon>Ecdysozoa</taxon>
        <taxon>Nematoda</taxon>
        <taxon>Chromadorea</taxon>
        <taxon>Rhabditida</taxon>
        <taxon>Rhabditina</taxon>
        <taxon>Diplogasteromorpha</taxon>
        <taxon>Diplogasteroidea</taxon>
        <taxon>Neodiplogasteridae</taxon>
        <taxon>Pristionchus</taxon>
    </lineage>
</organism>
<name>A0A2A6CYM7_PRIPA</name>
<dbReference type="CDD" id="cd00742">
    <property type="entry name" value="FABP"/>
    <property type="match status" value="1"/>
</dbReference>
<dbReference type="PANTHER" id="PTHR33435:SF3">
    <property type="entry name" value="PROTEIN CBG21870"/>
    <property type="match status" value="1"/>
</dbReference>
<dbReference type="PANTHER" id="PTHR33435">
    <property type="entry name" value="PROTEIN CBG21870-RELATED"/>
    <property type="match status" value="1"/>
</dbReference>
<dbReference type="InterPro" id="IPR001878">
    <property type="entry name" value="Znf_CCHC"/>
</dbReference>
<proteinExistence type="predicted"/>
<dbReference type="GO" id="GO:0008270">
    <property type="term" value="F:zinc ion binding"/>
    <property type="evidence" value="ECO:0007669"/>
    <property type="project" value="InterPro"/>
</dbReference>
<dbReference type="InterPro" id="IPR012674">
    <property type="entry name" value="Calycin"/>
</dbReference>
<reference evidence="2" key="2">
    <citation type="submission" date="2022-06" db="UniProtKB">
        <authorList>
            <consortium name="EnsemblMetazoa"/>
        </authorList>
    </citation>
    <scope>IDENTIFICATION</scope>
    <source>
        <strain evidence="2">PS312</strain>
    </source>
</reference>
<gene>
    <name evidence="2" type="primary">WBGene00091651</name>
</gene>
<feature type="region of interest" description="Disordered" evidence="1">
    <location>
        <begin position="638"/>
        <end position="659"/>
    </location>
</feature>